<dbReference type="InterPro" id="IPR005111">
    <property type="entry name" value="MoeA_C_domain_IV"/>
</dbReference>
<name>A0A4R2KU55_9FIRM</name>
<evidence type="ECO:0000259" key="11">
    <source>
        <dbReference type="SMART" id="SM00852"/>
    </source>
</evidence>
<dbReference type="Pfam" id="PF03453">
    <property type="entry name" value="MoeA_N"/>
    <property type="match status" value="1"/>
</dbReference>
<gene>
    <name evidence="12" type="ORF">EV214_10646</name>
</gene>
<evidence type="ECO:0000256" key="9">
    <source>
        <dbReference type="ARBA" id="ARBA00047317"/>
    </source>
</evidence>
<dbReference type="SUPFAM" id="SSF53218">
    <property type="entry name" value="Molybdenum cofactor biosynthesis proteins"/>
    <property type="match status" value="1"/>
</dbReference>
<protein>
    <recommendedName>
        <fullName evidence="6 10">Molybdopterin molybdenumtransferase</fullName>
        <ecNumber evidence="5 10">2.10.1.1</ecNumber>
    </recommendedName>
</protein>
<dbReference type="NCBIfam" id="NF045515">
    <property type="entry name" value="Glp_gephyrin"/>
    <property type="match status" value="1"/>
</dbReference>
<comment type="pathway">
    <text evidence="3 10">Cofactor biosynthesis; molybdopterin biosynthesis.</text>
</comment>
<dbReference type="EMBL" id="SLWV01000006">
    <property type="protein sequence ID" value="TCO77404.1"/>
    <property type="molecule type" value="Genomic_DNA"/>
</dbReference>
<dbReference type="AlphaFoldDB" id="A0A4R2KU55"/>
<evidence type="ECO:0000256" key="10">
    <source>
        <dbReference type="RuleBase" id="RU365090"/>
    </source>
</evidence>
<dbReference type="Gene3D" id="2.170.190.11">
    <property type="entry name" value="Molybdopterin biosynthesis moea protein, domain 3"/>
    <property type="match status" value="1"/>
</dbReference>
<dbReference type="Gene3D" id="2.40.340.10">
    <property type="entry name" value="MoeA, C-terminal, domain IV"/>
    <property type="match status" value="1"/>
</dbReference>
<dbReference type="PANTHER" id="PTHR10192">
    <property type="entry name" value="MOLYBDOPTERIN BIOSYNTHESIS PROTEIN"/>
    <property type="match status" value="1"/>
</dbReference>
<evidence type="ECO:0000256" key="1">
    <source>
        <dbReference type="ARBA" id="ARBA00002901"/>
    </source>
</evidence>
<evidence type="ECO:0000256" key="6">
    <source>
        <dbReference type="ARBA" id="ARBA00021108"/>
    </source>
</evidence>
<dbReference type="Proteomes" id="UP000294919">
    <property type="component" value="Unassembled WGS sequence"/>
</dbReference>
<keyword evidence="10" id="KW-0460">Magnesium</keyword>
<dbReference type="GO" id="GO:0061599">
    <property type="term" value="F:molybdopterin molybdotransferase activity"/>
    <property type="evidence" value="ECO:0007669"/>
    <property type="project" value="UniProtKB-UniRule"/>
</dbReference>
<dbReference type="Gene3D" id="3.90.105.10">
    <property type="entry name" value="Molybdopterin biosynthesis moea protein, domain 2"/>
    <property type="match status" value="1"/>
</dbReference>
<dbReference type="Pfam" id="PF03454">
    <property type="entry name" value="MoeA_C"/>
    <property type="match status" value="1"/>
</dbReference>
<evidence type="ECO:0000256" key="5">
    <source>
        <dbReference type="ARBA" id="ARBA00013269"/>
    </source>
</evidence>
<keyword evidence="13" id="KW-1185">Reference proteome</keyword>
<evidence type="ECO:0000256" key="2">
    <source>
        <dbReference type="ARBA" id="ARBA00003487"/>
    </source>
</evidence>
<comment type="cofactor">
    <cofactor evidence="10">
        <name>Mg(2+)</name>
        <dbReference type="ChEBI" id="CHEBI:18420"/>
    </cofactor>
</comment>
<dbReference type="Pfam" id="PF00994">
    <property type="entry name" value="MoCF_biosynth"/>
    <property type="match status" value="1"/>
</dbReference>
<dbReference type="InterPro" id="IPR036425">
    <property type="entry name" value="MoaB/Mog-like_dom_sf"/>
</dbReference>
<dbReference type="SMART" id="SM00852">
    <property type="entry name" value="MoCF_biosynth"/>
    <property type="match status" value="1"/>
</dbReference>
<evidence type="ECO:0000256" key="7">
    <source>
        <dbReference type="ARBA" id="ARBA00022505"/>
    </source>
</evidence>
<dbReference type="OrthoDB" id="9804758at2"/>
<evidence type="ECO:0000256" key="3">
    <source>
        <dbReference type="ARBA" id="ARBA00005046"/>
    </source>
</evidence>
<dbReference type="EC" id="2.10.1.1" evidence="5 10"/>
<dbReference type="UniPathway" id="UPA00344"/>
<dbReference type="InterPro" id="IPR036688">
    <property type="entry name" value="MoeA_C_domain_IV_sf"/>
</dbReference>
<dbReference type="SUPFAM" id="SSF63867">
    <property type="entry name" value="MoeA C-terminal domain-like"/>
    <property type="match status" value="1"/>
</dbReference>
<dbReference type="InterPro" id="IPR005110">
    <property type="entry name" value="MoeA_linker/N"/>
</dbReference>
<keyword evidence="7 10" id="KW-0500">Molybdenum</keyword>
<keyword evidence="10" id="KW-0479">Metal-binding</keyword>
<dbReference type="InterPro" id="IPR038987">
    <property type="entry name" value="MoeA-like"/>
</dbReference>
<comment type="function">
    <text evidence="1 10">Catalyzes the insertion of molybdate into adenylated molybdopterin with the concomitant release of AMP.</text>
</comment>
<evidence type="ECO:0000313" key="12">
    <source>
        <dbReference type="EMBL" id="TCO77404.1"/>
    </source>
</evidence>
<dbReference type="GO" id="GO:0006777">
    <property type="term" value="P:Mo-molybdopterin cofactor biosynthetic process"/>
    <property type="evidence" value="ECO:0007669"/>
    <property type="project" value="UniProtKB-UniRule"/>
</dbReference>
<evidence type="ECO:0000256" key="4">
    <source>
        <dbReference type="ARBA" id="ARBA00010763"/>
    </source>
</evidence>
<proteinExistence type="inferred from homology"/>
<reference evidence="12 13" key="1">
    <citation type="submission" date="2019-03" db="EMBL/GenBank/DDBJ databases">
        <title>Genomic Encyclopedia of Type Strains, Phase IV (KMG-IV): sequencing the most valuable type-strain genomes for metagenomic binning, comparative biology and taxonomic classification.</title>
        <authorList>
            <person name="Goeker M."/>
        </authorList>
    </citation>
    <scope>NUCLEOTIDE SEQUENCE [LARGE SCALE GENOMIC DNA]</scope>
    <source>
        <strain evidence="12 13">DSM 102940</strain>
    </source>
</reference>
<comment type="catalytic activity">
    <reaction evidence="9">
        <text>adenylyl-molybdopterin + molybdate = Mo-molybdopterin + AMP + H(+)</text>
        <dbReference type="Rhea" id="RHEA:35047"/>
        <dbReference type="ChEBI" id="CHEBI:15378"/>
        <dbReference type="ChEBI" id="CHEBI:36264"/>
        <dbReference type="ChEBI" id="CHEBI:62727"/>
        <dbReference type="ChEBI" id="CHEBI:71302"/>
        <dbReference type="ChEBI" id="CHEBI:456215"/>
        <dbReference type="EC" id="2.10.1.1"/>
    </reaction>
</comment>
<dbReference type="RefSeq" id="WP_132243904.1">
    <property type="nucleotide sequence ID" value="NZ_SLWV01000006.1"/>
</dbReference>
<evidence type="ECO:0000256" key="8">
    <source>
        <dbReference type="ARBA" id="ARBA00023150"/>
    </source>
</evidence>
<dbReference type="InterPro" id="IPR036135">
    <property type="entry name" value="MoeA_linker/N_sf"/>
</dbReference>
<dbReference type="GO" id="GO:0005829">
    <property type="term" value="C:cytosol"/>
    <property type="evidence" value="ECO:0007669"/>
    <property type="project" value="TreeGrafter"/>
</dbReference>
<accession>A0A4R2KU55</accession>
<dbReference type="InterPro" id="IPR008284">
    <property type="entry name" value="MoCF_biosynth_CS"/>
</dbReference>
<comment type="caution">
    <text evidence="12">The sequence shown here is derived from an EMBL/GenBank/DDBJ whole genome shotgun (WGS) entry which is preliminary data.</text>
</comment>
<dbReference type="CDD" id="cd00887">
    <property type="entry name" value="MoeA"/>
    <property type="match status" value="1"/>
</dbReference>
<comment type="similarity">
    <text evidence="4 10">Belongs to the MoeA family.</text>
</comment>
<organism evidence="12 13">
    <name type="scientific">Marinisporobacter balticus</name>
    <dbReference type="NCBI Taxonomy" id="2018667"/>
    <lineage>
        <taxon>Bacteria</taxon>
        <taxon>Bacillati</taxon>
        <taxon>Bacillota</taxon>
        <taxon>Clostridia</taxon>
        <taxon>Peptostreptococcales</taxon>
        <taxon>Thermotaleaceae</taxon>
        <taxon>Marinisporobacter</taxon>
    </lineage>
</organism>
<dbReference type="PROSITE" id="PS01079">
    <property type="entry name" value="MOCF_BIOSYNTHESIS_2"/>
    <property type="match status" value="1"/>
</dbReference>
<comment type="function">
    <text evidence="2">May be involved in the biosynthesis of molybdopterin.</text>
</comment>
<dbReference type="NCBIfam" id="TIGR00177">
    <property type="entry name" value="molyb_syn"/>
    <property type="match status" value="1"/>
</dbReference>
<dbReference type="InterPro" id="IPR001453">
    <property type="entry name" value="MoaB/Mog_dom"/>
</dbReference>
<dbReference type="Gene3D" id="3.40.980.10">
    <property type="entry name" value="MoaB/Mog-like domain"/>
    <property type="match status" value="1"/>
</dbReference>
<dbReference type="PANTHER" id="PTHR10192:SF5">
    <property type="entry name" value="GEPHYRIN"/>
    <property type="match status" value="1"/>
</dbReference>
<evidence type="ECO:0000313" key="13">
    <source>
        <dbReference type="Proteomes" id="UP000294919"/>
    </source>
</evidence>
<keyword evidence="10" id="KW-0808">Transferase</keyword>
<dbReference type="GO" id="GO:0046872">
    <property type="term" value="F:metal ion binding"/>
    <property type="evidence" value="ECO:0007669"/>
    <property type="project" value="UniProtKB-UniRule"/>
</dbReference>
<sequence length="418" mass="45643">MKIDFLKTIDLDEAIAMVQYETDNQKDQKTIFHEVALEDALGMTVYEEVIAPSNLPAFNRSTVDGYALRSKDTNGASESIPAILSIMGEVTMGNPVTMKINECTAIYVPTGGMLPDGADGMVMIEDTEKIDEATVLIYRPARIGDYISYIGDDVKEGDCLIEAGKKITAYDIALLAGMGFANIKVVKKPVFTVLSTGDEIVDLHESCDVGQVRDINGYGVSAWIREKGGSIYRQEIIKDEVQALKEALKEALELSDAVILSGGSSMGYRDYTKEIIESFDDGKVLIHGLAIKPGKPSIVGKIKGKMVFGLPGHPVSALMVCQHIVGAFMDHWFGRKRKKLMVQAISHENIHGAAGRDMYQMVKLKEQDGEMLAIPIYGKSGLITTLAHASGWFKIGKTVEGVVAGDRVDVELLQEVRF</sequence>
<dbReference type="SUPFAM" id="SSF63882">
    <property type="entry name" value="MoeA N-terminal region -like"/>
    <property type="match status" value="1"/>
</dbReference>
<feature type="domain" description="MoaB/Mog" evidence="11">
    <location>
        <begin position="192"/>
        <end position="332"/>
    </location>
</feature>
<keyword evidence="8 10" id="KW-0501">Molybdenum cofactor biosynthesis</keyword>